<keyword evidence="2" id="KW-1185">Reference proteome</keyword>
<evidence type="ECO:0000313" key="2">
    <source>
        <dbReference type="Proteomes" id="UP001284771"/>
    </source>
</evidence>
<protein>
    <submittedName>
        <fullName evidence="1">Uncharacterized protein</fullName>
    </submittedName>
</protein>
<name>A0ABU4J284_9BACI</name>
<dbReference type="Proteomes" id="UP001284771">
    <property type="component" value="Unassembled WGS sequence"/>
</dbReference>
<reference evidence="2" key="1">
    <citation type="submission" date="2023-07" db="EMBL/GenBank/DDBJ databases">
        <title>Draft genomic sequences of Priestia flexa CCM isolated from the soil of an abandoned mine contaminated by free cyanide in the high Andean zone of Tacna, Peru.</title>
        <authorList>
            <person name="Caceda Quiroz C.J."/>
            <person name="Maraza Chooque G.J."/>
            <person name="Fora Quispe G.L."/>
            <person name="Carpio Mamani M."/>
        </authorList>
    </citation>
    <scope>NUCLEOTIDE SEQUENCE [LARGE SCALE GENOMIC DNA]</scope>
    <source>
        <strain evidence="2">CCM</strain>
    </source>
</reference>
<comment type="caution">
    <text evidence="1">The sequence shown here is derived from an EMBL/GenBank/DDBJ whole genome shotgun (WGS) entry which is preliminary data.</text>
</comment>
<accession>A0ABU4J284</accession>
<gene>
    <name evidence="1" type="ORF">RIB56_03080</name>
</gene>
<proteinExistence type="predicted"/>
<evidence type="ECO:0000313" key="1">
    <source>
        <dbReference type="EMBL" id="MDW8515103.1"/>
    </source>
</evidence>
<sequence>MTYSPEHIEIAKEIMRVSKRLEKSGDALFAAADEKATKERIYREELAKQILRRKAEGFPATLVGDIARGEVAQLKYERDLSADMFKASIEAVGALKTVASMLQTVHKKYDNL</sequence>
<dbReference type="RefSeq" id="WP_318757195.1">
    <property type="nucleotide sequence ID" value="NZ_JAWUZT010000005.1"/>
</dbReference>
<organism evidence="1 2">
    <name type="scientific">Priestia flexa</name>
    <dbReference type="NCBI Taxonomy" id="86664"/>
    <lineage>
        <taxon>Bacteria</taxon>
        <taxon>Bacillati</taxon>
        <taxon>Bacillota</taxon>
        <taxon>Bacilli</taxon>
        <taxon>Bacillales</taxon>
        <taxon>Bacillaceae</taxon>
        <taxon>Priestia</taxon>
    </lineage>
</organism>
<dbReference type="EMBL" id="JAWUZT010000005">
    <property type="protein sequence ID" value="MDW8515103.1"/>
    <property type="molecule type" value="Genomic_DNA"/>
</dbReference>